<dbReference type="InterPro" id="IPR036915">
    <property type="entry name" value="Cyclin-like_sf"/>
</dbReference>
<evidence type="ECO:0000313" key="3">
    <source>
        <dbReference type="Proteomes" id="UP001224775"/>
    </source>
</evidence>
<gene>
    <name evidence="2" type="ORF">QTG54_003649</name>
</gene>
<protein>
    <submittedName>
        <fullName evidence="2">Uncharacterized protein</fullName>
    </submittedName>
</protein>
<keyword evidence="3" id="KW-1185">Reference proteome</keyword>
<organism evidence="2 3">
    <name type="scientific">Skeletonema marinoi</name>
    <dbReference type="NCBI Taxonomy" id="267567"/>
    <lineage>
        <taxon>Eukaryota</taxon>
        <taxon>Sar</taxon>
        <taxon>Stramenopiles</taxon>
        <taxon>Ochrophyta</taxon>
        <taxon>Bacillariophyta</taxon>
        <taxon>Coscinodiscophyceae</taxon>
        <taxon>Thalassiosirophycidae</taxon>
        <taxon>Thalassiosirales</taxon>
        <taxon>Skeletonemataceae</taxon>
        <taxon>Skeletonema</taxon>
        <taxon>Skeletonema marinoi-dohrnii complex</taxon>
    </lineage>
</organism>
<feature type="compositionally biased region" description="Polar residues" evidence="1">
    <location>
        <begin position="272"/>
        <end position="288"/>
    </location>
</feature>
<evidence type="ECO:0000256" key="1">
    <source>
        <dbReference type="SAM" id="MobiDB-lite"/>
    </source>
</evidence>
<dbReference type="Gene3D" id="1.10.472.10">
    <property type="entry name" value="Cyclin-like"/>
    <property type="match status" value="1"/>
</dbReference>
<feature type="region of interest" description="Disordered" evidence="1">
    <location>
        <begin position="272"/>
        <end position="295"/>
    </location>
</feature>
<evidence type="ECO:0000313" key="2">
    <source>
        <dbReference type="EMBL" id="KAK1745725.1"/>
    </source>
</evidence>
<accession>A0AAD9DH73</accession>
<dbReference type="EMBL" id="JATAAI010000005">
    <property type="protein sequence ID" value="KAK1745725.1"/>
    <property type="molecule type" value="Genomic_DNA"/>
</dbReference>
<dbReference type="Proteomes" id="UP001224775">
    <property type="component" value="Unassembled WGS sequence"/>
</dbReference>
<sequence>MEQVYYPKMVAGGHHNGDGGDVHPHYFHRHQIPMKPQRSFSDATTDESSQASSSFASSPASSYTECEEASSLSKEHSSSDISDAFHGSEVIVVCPSSKVHLDEISERAQQLLQREQAPEYKVENYFHRPNSSLDPMYRSMMMDWAYGILEFSFPPPPSPSPDQLDSVAHNTAVRRRRKHSIEALHLIHTTFSYIDRISTSNDTDPDQYKLLSMVCLHLAAKTSGLFGNSEHEASWPMRKRHDADCFEQQQLYFNPCQSQDLSLSSPPTPCRTTFVSDNTSRTPSNATDEASEEDCGQTIFSTPASSSSGLSSLSESEVALNCKPRPSMELLSLSALCSFYGGDVHLDEMVNVEWTVLQHGLQWKLTGVTVFEWLDVFLDLAQLRLPRGNFFVDWDTVQEQAWAQLETAIERHCFMTSAPSAVSLAAFLNAIEEYNEDVLPGMMLLDRNMFEGVLGLCLEDDMLNEIRCTLLE</sequence>
<feature type="compositionally biased region" description="Low complexity" evidence="1">
    <location>
        <begin position="48"/>
        <end position="62"/>
    </location>
</feature>
<reference evidence="2" key="1">
    <citation type="submission" date="2023-06" db="EMBL/GenBank/DDBJ databases">
        <title>Survivors Of The Sea: Transcriptome response of Skeletonema marinoi to long-term dormancy.</title>
        <authorList>
            <person name="Pinder M.I.M."/>
            <person name="Kourtchenko O."/>
            <person name="Robertson E.K."/>
            <person name="Larsson T."/>
            <person name="Maumus F."/>
            <person name="Osuna-Cruz C.M."/>
            <person name="Vancaester E."/>
            <person name="Stenow R."/>
            <person name="Vandepoele K."/>
            <person name="Ploug H."/>
            <person name="Bruchert V."/>
            <person name="Godhe A."/>
            <person name="Topel M."/>
        </authorList>
    </citation>
    <scope>NUCLEOTIDE SEQUENCE</scope>
    <source>
        <strain evidence="2">R05AC</strain>
    </source>
</reference>
<feature type="compositionally biased region" description="Polar residues" evidence="1">
    <location>
        <begin position="38"/>
        <end position="47"/>
    </location>
</feature>
<proteinExistence type="predicted"/>
<name>A0AAD9DH73_9STRA</name>
<dbReference type="SUPFAM" id="SSF47954">
    <property type="entry name" value="Cyclin-like"/>
    <property type="match status" value="1"/>
</dbReference>
<feature type="region of interest" description="Disordered" evidence="1">
    <location>
        <begin position="37"/>
        <end position="81"/>
    </location>
</feature>
<dbReference type="AlphaFoldDB" id="A0AAD9DH73"/>
<comment type="caution">
    <text evidence="2">The sequence shown here is derived from an EMBL/GenBank/DDBJ whole genome shotgun (WGS) entry which is preliminary data.</text>
</comment>